<accession>A0A0L0SYI8</accession>
<reference evidence="4 5" key="1">
    <citation type="submission" date="2009-11" db="EMBL/GenBank/DDBJ databases">
        <title>Annotation of Allomyces macrogynus ATCC 38327.</title>
        <authorList>
            <consortium name="The Broad Institute Genome Sequencing Platform"/>
            <person name="Russ C."/>
            <person name="Cuomo C."/>
            <person name="Burger G."/>
            <person name="Gray M.W."/>
            <person name="Holland P.W.H."/>
            <person name="King N."/>
            <person name="Lang F.B.F."/>
            <person name="Roger A.J."/>
            <person name="Ruiz-Trillo I."/>
            <person name="Young S.K."/>
            <person name="Zeng Q."/>
            <person name="Gargeya S."/>
            <person name="Fitzgerald M."/>
            <person name="Haas B."/>
            <person name="Abouelleil A."/>
            <person name="Alvarado L."/>
            <person name="Arachchi H.M."/>
            <person name="Berlin A."/>
            <person name="Chapman S.B."/>
            <person name="Gearin G."/>
            <person name="Goldberg J."/>
            <person name="Griggs A."/>
            <person name="Gujja S."/>
            <person name="Hansen M."/>
            <person name="Heiman D."/>
            <person name="Howarth C."/>
            <person name="Larimer J."/>
            <person name="Lui A."/>
            <person name="MacDonald P.J.P."/>
            <person name="McCowen C."/>
            <person name="Montmayeur A."/>
            <person name="Murphy C."/>
            <person name="Neiman D."/>
            <person name="Pearson M."/>
            <person name="Priest M."/>
            <person name="Roberts A."/>
            <person name="Saif S."/>
            <person name="Shea T."/>
            <person name="Sisk P."/>
            <person name="Stolte C."/>
            <person name="Sykes S."/>
            <person name="Wortman J."/>
            <person name="Nusbaum C."/>
            <person name="Birren B."/>
        </authorList>
    </citation>
    <scope>NUCLEOTIDE SEQUENCE [LARGE SCALE GENOMIC DNA]</scope>
    <source>
        <strain evidence="4 5">ATCC 38327</strain>
    </source>
</reference>
<keyword evidence="2" id="KW-1133">Transmembrane helix</keyword>
<keyword evidence="3" id="KW-0732">Signal</keyword>
<feature type="transmembrane region" description="Helical" evidence="2">
    <location>
        <begin position="187"/>
        <end position="206"/>
    </location>
</feature>
<evidence type="ECO:0000313" key="5">
    <source>
        <dbReference type="Proteomes" id="UP000054350"/>
    </source>
</evidence>
<gene>
    <name evidence="4" type="ORF">AMAG_11878</name>
</gene>
<evidence type="ECO:0000256" key="2">
    <source>
        <dbReference type="SAM" id="Phobius"/>
    </source>
</evidence>
<feature type="chain" id="PRO_5005548043" evidence="3">
    <location>
        <begin position="24"/>
        <end position="269"/>
    </location>
</feature>
<evidence type="ECO:0000256" key="3">
    <source>
        <dbReference type="SAM" id="SignalP"/>
    </source>
</evidence>
<feature type="signal peptide" evidence="3">
    <location>
        <begin position="1"/>
        <end position="23"/>
    </location>
</feature>
<reference evidence="5" key="2">
    <citation type="submission" date="2009-11" db="EMBL/GenBank/DDBJ databases">
        <title>The Genome Sequence of Allomyces macrogynus strain ATCC 38327.</title>
        <authorList>
            <consortium name="The Broad Institute Genome Sequencing Platform"/>
            <person name="Russ C."/>
            <person name="Cuomo C."/>
            <person name="Shea T."/>
            <person name="Young S.K."/>
            <person name="Zeng Q."/>
            <person name="Koehrsen M."/>
            <person name="Haas B."/>
            <person name="Borodovsky M."/>
            <person name="Guigo R."/>
            <person name="Alvarado L."/>
            <person name="Berlin A."/>
            <person name="Borenstein D."/>
            <person name="Chen Z."/>
            <person name="Engels R."/>
            <person name="Freedman E."/>
            <person name="Gellesch M."/>
            <person name="Goldberg J."/>
            <person name="Griggs A."/>
            <person name="Gujja S."/>
            <person name="Heiman D."/>
            <person name="Hepburn T."/>
            <person name="Howarth C."/>
            <person name="Jen D."/>
            <person name="Larson L."/>
            <person name="Lewis B."/>
            <person name="Mehta T."/>
            <person name="Park D."/>
            <person name="Pearson M."/>
            <person name="Roberts A."/>
            <person name="Saif S."/>
            <person name="Shenoy N."/>
            <person name="Sisk P."/>
            <person name="Stolte C."/>
            <person name="Sykes S."/>
            <person name="Walk T."/>
            <person name="White J."/>
            <person name="Yandava C."/>
            <person name="Burger G."/>
            <person name="Gray M.W."/>
            <person name="Holland P.W.H."/>
            <person name="King N."/>
            <person name="Lang F.B.F."/>
            <person name="Roger A.J."/>
            <person name="Ruiz-Trillo I."/>
            <person name="Lander E."/>
            <person name="Nusbaum C."/>
        </authorList>
    </citation>
    <scope>NUCLEOTIDE SEQUENCE [LARGE SCALE GENOMIC DNA]</scope>
    <source>
        <strain evidence="5">ATCC 38327</strain>
    </source>
</reference>
<proteinExistence type="predicted"/>
<feature type="region of interest" description="Disordered" evidence="1">
    <location>
        <begin position="220"/>
        <end position="269"/>
    </location>
</feature>
<dbReference type="Proteomes" id="UP000054350">
    <property type="component" value="Unassembled WGS sequence"/>
</dbReference>
<organism evidence="4 5">
    <name type="scientific">Allomyces macrogynus (strain ATCC 38327)</name>
    <name type="common">Allomyces javanicus var. macrogynus</name>
    <dbReference type="NCBI Taxonomy" id="578462"/>
    <lineage>
        <taxon>Eukaryota</taxon>
        <taxon>Fungi</taxon>
        <taxon>Fungi incertae sedis</taxon>
        <taxon>Blastocladiomycota</taxon>
        <taxon>Blastocladiomycetes</taxon>
        <taxon>Blastocladiales</taxon>
        <taxon>Blastocladiaceae</taxon>
        <taxon>Allomyces</taxon>
    </lineage>
</organism>
<keyword evidence="2" id="KW-0812">Transmembrane</keyword>
<keyword evidence="5" id="KW-1185">Reference proteome</keyword>
<evidence type="ECO:0000313" key="4">
    <source>
        <dbReference type="EMBL" id="KNE67414.1"/>
    </source>
</evidence>
<evidence type="ECO:0000256" key="1">
    <source>
        <dbReference type="SAM" id="MobiDB-lite"/>
    </source>
</evidence>
<name>A0A0L0SYI8_ALLM3</name>
<dbReference type="EMBL" id="GG745353">
    <property type="protein sequence ID" value="KNE67414.1"/>
    <property type="molecule type" value="Genomic_DNA"/>
</dbReference>
<dbReference type="VEuPathDB" id="FungiDB:AMAG_11878"/>
<feature type="compositionally biased region" description="Polar residues" evidence="1">
    <location>
        <begin position="248"/>
        <end position="262"/>
    </location>
</feature>
<protein>
    <submittedName>
        <fullName evidence="4">Uncharacterized protein</fullName>
    </submittedName>
</protein>
<dbReference type="AlphaFoldDB" id="A0A0L0SYI8"/>
<keyword evidence="2" id="KW-0472">Membrane</keyword>
<sequence>MHFALAIALTLLLVATQPALVLGNTFQYRIARNGLARTMRRMPPGHMTSIHAGERLAQLSVPVVPSTELAVHPDRDPTARAAWLYVGELEGQIPDEAELRVSVPASVPVNVDVEVFTMAHHHDGAGAAKDRINCAFPCVKYLRVRAVWATVTRAVGDEPAPQIPENVDVALVYEPVVLGVPETAQSLVPLVLGAVALATFILYPALRCLLDAVARMDEKPSALSGDPLARSERAMAPRTGSPEWPSSPMRQGSPVRQASTVRGPNKKRD</sequence>
<dbReference type="OrthoDB" id="5567926at2759"/>